<organism evidence="3 4">
    <name type="scientific">Polarella glacialis</name>
    <name type="common">Dinoflagellate</name>
    <dbReference type="NCBI Taxonomy" id="89957"/>
    <lineage>
        <taxon>Eukaryota</taxon>
        <taxon>Sar</taxon>
        <taxon>Alveolata</taxon>
        <taxon>Dinophyceae</taxon>
        <taxon>Suessiales</taxon>
        <taxon>Suessiaceae</taxon>
        <taxon>Polarella</taxon>
    </lineage>
</organism>
<evidence type="ECO:0000256" key="1">
    <source>
        <dbReference type="SAM" id="MobiDB-lite"/>
    </source>
</evidence>
<feature type="region of interest" description="Disordered" evidence="1">
    <location>
        <begin position="70"/>
        <end position="106"/>
    </location>
</feature>
<dbReference type="Proteomes" id="UP000626109">
    <property type="component" value="Unassembled WGS sequence"/>
</dbReference>
<dbReference type="EMBL" id="CAJNNV010025053">
    <property type="protein sequence ID" value="CAE8611854.1"/>
    <property type="molecule type" value="Genomic_DNA"/>
</dbReference>
<evidence type="ECO:0000313" key="3">
    <source>
        <dbReference type="EMBL" id="CAE8714516.1"/>
    </source>
</evidence>
<proteinExistence type="predicted"/>
<dbReference type="Proteomes" id="UP000654075">
    <property type="component" value="Unassembled WGS sequence"/>
</dbReference>
<name>A0A813KT71_POLGL</name>
<gene>
    <name evidence="2" type="ORF">PGLA1383_LOCUS29653</name>
    <name evidence="3" type="ORF">PGLA2088_LOCUS38042</name>
</gene>
<accession>A0A813KT71</accession>
<reference evidence="3" key="1">
    <citation type="submission" date="2021-02" db="EMBL/GenBank/DDBJ databases">
        <authorList>
            <person name="Dougan E. K."/>
            <person name="Rhodes N."/>
            <person name="Thang M."/>
            <person name="Chan C."/>
        </authorList>
    </citation>
    <scope>NUCLEOTIDE SEQUENCE</scope>
</reference>
<protein>
    <submittedName>
        <fullName evidence="3">Uncharacterized protein</fullName>
    </submittedName>
</protein>
<dbReference type="OrthoDB" id="407462at2759"/>
<feature type="region of interest" description="Disordered" evidence="1">
    <location>
        <begin position="20"/>
        <end position="47"/>
    </location>
</feature>
<evidence type="ECO:0000313" key="4">
    <source>
        <dbReference type="Proteomes" id="UP000626109"/>
    </source>
</evidence>
<dbReference type="AlphaFoldDB" id="A0A813KT71"/>
<sequence length="106" mass="11855">MATLVGTWIARLCNGKRPLHEVGAHTPKPRCNQVKETHRSKPKPSEVPIDRMTVVPADLYKSLVLAGSRARARGQHSLQKDRASSSEPRQSRLVKPSLVRNKSYYA</sequence>
<evidence type="ECO:0000313" key="2">
    <source>
        <dbReference type="EMBL" id="CAE8611854.1"/>
    </source>
</evidence>
<dbReference type="EMBL" id="CAJNNW010032650">
    <property type="protein sequence ID" value="CAE8714516.1"/>
    <property type="molecule type" value="Genomic_DNA"/>
</dbReference>
<comment type="caution">
    <text evidence="3">The sequence shown here is derived from an EMBL/GenBank/DDBJ whole genome shotgun (WGS) entry which is preliminary data.</text>
</comment>
<evidence type="ECO:0000313" key="5">
    <source>
        <dbReference type="Proteomes" id="UP000654075"/>
    </source>
</evidence>
<keyword evidence="5" id="KW-1185">Reference proteome</keyword>